<dbReference type="Gene3D" id="3.30.2310.20">
    <property type="entry name" value="RelE-like"/>
    <property type="match status" value="1"/>
</dbReference>
<proteinExistence type="predicted"/>
<dbReference type="InterPro" id="IPR035093">
    <property type="entry name" value="RelE/ParE_toxin_dom_sf"/>
</dbReference>
<accession>A0A1G2P6E5</accession>
<evidence type="ECO:0000313" key="2">
    <source>
        <dbReference type="EMBL" id="OHA43289.1"/>
    </source>
</evidence>
<sequence length="91" mass="10351">MRGLIASPVFRKTSRRFLEGNPKLEQKFVKVLSVLKKDPFDSSLKTHKLHGSLSQLYACSINYNYRIVFSVGEEAVILYAVGSHDEVYKSN</sequence>
<comment type="caution">
    <text evidence="2">The sequence shown here is derived from an EMBL/GenBank/DDBJ whole genome shotgun (WGS) entry which is preliminary data.</text>
</comment>
<evidence type="ECO:0008006" key="4">
    <source>
        <dbReference type="Google" id="ProtNLM"/>
    </source>
</evidence>
<keyword evidence="1" id="KW-1277">Toxin-antitoxin system</keyword>
<name>A0A1G2P6E5_9BACT</name>
<dbReference type="InterPro" id="IPR004386">
    <property type="entry name" value="Toxin_YafQ-like"/>
</dbReference>
<reference evidence="2 3" key="1">
    <citation type="journal article" date="2016" name="Nat. Commun.">
        <title>Thousands of microbial genomes shed light on interconnected biogeochemical processes in an aquifer system.</title>
        <authorList>
            <person name="Anantharaman K."/>
            <person name="Brown C.T."/>
            <person name="Hug L.A."/>
            <person name="Sharon I."/>
            <person name="Castelle C.J."/>
            <person name="Probst A.J."/>
            <person name="Thomas B.C."/>
            <person name="Singh A."/>
            <person name="Wilkins M.J."/>
            <person name="Karaoz U."/>
            <person name="Brodie E.L."/>
            <person name="Williams K.H."/>
            <person name="Hubbard S.S."/>
            <person name="Banfield J.F."/>
        </authorList>
    </citation>
    <scope>NUCLEOTIDE SEQUENCE [LARGE SCALE GENOMIC DNA]</scope>
</reference>
<dbReference type="InterPro" id="IPR007712">
    <property type="entry name" value="RelE/ParE_toxin"/>
</dbReference>
<dbReference type="STRING" id="1802333.A3G03_01670"/>
<evidence type="ECO:0000256" key="1">
    <source>
        <dbReference type="ARBA" id="ARBA00022649"/>
    </source>
</evidence>
<dbReference type="SUPFAM" id="SSF143011">
    <property type="entry name" value="RelE-like"/>
    <property type="match status" value="1"/>
</dbReference>
<dbReference type="NCBIfam" id="TIGR02385">
    <property type="entry name" value="RelE_StbE"/>
    <property type="match status" value="1"/>
</dbReference>
<dbReference type="AlphaFoldDB" id="A0A1G2P6E5"/>
<dbReference type="Pfam" id="PF15738">
    <property type="entry name" value="YafQ_toxin"/>
    <property type="match status" value="1"/>
</dbReference>
<protein>
    <recommendedName>
        <fullName evidence="4">Plasmid stabilization protein</fullName>
    </recommendedName>
</protein>
<dbReference type="Proteomes" id="UP000176355">
    <property type="component" value="Unassembled WGS sequence"/>
</dbReference>
<dbReference type="EMBL" id="MHSL01000027">
    <property type="protein sequence ID" value="OHA43289.1"/>
    <property type="molecule type" value="Genomic_DNA"/>
</dbReference>
<organism evidence="2 3">
    <name type="scientific">Candidatus Taylorbacteria bacterium RIFCSPLOWO2_12_FULL_44_15c</name>
    <dbReference type="NCBI Taxonomy" id="1802333"/>
    <lineage>
        <taxon>Bacteria</taxon>
        <taxon>Candidatus Tayloriibacteriota</taxon>
    </lineage>
</organism>
<evidence type="ECO:0000313" key="3">
    <source>
        <dbReference type="Proteomes" id="UP000176355"/>
    </source>
</evidence>
<gene>
    <name evidence="2" type="ORF">A3G03_01670</name>
</gene>